<organism evidence="1">
    <name type="scientific">Variovorax paradoxus (strain S110)</name>
    <dbReference type="NCBI Taxonomy" id="543728"/>
    <lineage>
        <taxon>Bacteria</taxon>
        <taxon>Pseudomonadati</taxon>
        <taxon>Pseudomonadota</taxon>
        <taxon>Betaproteobacteria</taxon>
        <taxon>Burkholderiales</taxon>
        <taxon>Comamonadaceae</taxon>
        <taxon>Variovorax</taxon>
    </lineage>
</organism>
<name>C5D0P1_VARPS</name>
<proteinExistence type="predicted"/>
<dbReference type="KEGG" id="vap:Vapar_5981"/>
<gene>
    <name evidence="1" type="ordered locus">Vapar_5981</name>
</gene>
<evidence type="ECO:0000313" key="1">
    <source>
        <dbReference type="EMBL" id="ACS22552.1"/>
    </source>
</evidence>
<reference evidence="1" key="1">
    <citation type="submission" date="2009-06" db="EMBL/GenBank/DDBJ databases">
        <title>Complete sequence of chromosome 2 of Variovorax paradoxus S110.</title>
        <authorList>
            <consortium name="US DOE Joint Genome Institute"/>
            <person name="Lucas S."/>
            <person name="Copeland A."/>
            <person name="Lapidus A."/>
            <person name="Glavina del Rio T."/>
            <person name="Tice H."/>
            <person name="Bruce D."/>
            <person name="Goodwin L."/>
            <person name="Pitluck S."/>
            <person name="Chertkov O."/>
            <person name="Brettin T."/>
            <person name="Detter J.C."/>
            <person name="Han C."/>
            <person name="Larimer F."/>
            <person name="Land M."/>
            <person name="Hauser L."/>
            <person name="Kyrpides N."/>
            <person name="Ovchinnikova G."/>
            <person name="Orwin P."/>
            <person name="Leadbetter J.R."/>
            <person name="Spain J.C."/>
            <person name="Han J.I."/>
        </authorList>
    </citation>
    <scope>NUCLEOTIDE SEQUENCE</scope>
    <source>
        <strain evidence="1">S110</strain>
    </source>
</reference>
<sequence>MTTLVDIAVRIFFQQAADLLFTYQAGSACTQMIRVVHMAE</sequence>
<dbReference type="HOGENOM" id="CLU_3298225_0_0_4"/>
<accession>C5D0P1</accession>
<protein>
    <submittedName>
        <fullName evidence="1">Uncharacterized protein</fullName>
    </submittedName>
</protein>
<dbReference type="EMBL" id="CP001636">
    <property type="protein sequence ID" value="ACS22552.1"/>
    <property type="molecule type" value="Genomic_DNA"/>
</dbReference>
<dbReference type="AlphaFoldDB" id="C5D0P1"/>